<dbReference type="HAMAP" id="MF_00169">
    <property type="entry name" value="AroQ"/>
    <property type="match status" value="1"/>
</dbReference>
<keyword evidence="7" id="KW-0028">Amino-acid biosynthesis</keyword>
<dbReference type="PANTHER" id="PTHR21272:SF3">
    <property type="entry name" value="CATABOLIC 3-DEHYDROQUINASE"/>
    <property type="match status" value="1"/>
</dbReference>
<keyword evidence="10" id="KW-0614">Plasmid</keyword>
<dbReference type="PANTHER" id="PTHR21272">
    <property type="entry name" value="CATABOLIC 3-DEHYDROQUINASE"/>
    <property type="match status" value="1"/>
</dbReference>
<comment type="catalytic activity">
    <reaction evidence="1 7">
        <text>3-dehydroquinate = 3-dehydroshikimate + H2O</text>
        <dbReference type="Rhea" id="RHEA:21096"/>
        <dbReference type="ChEBI" id="CHEBI:15377"/>
        <dbReference type="ChEBI" id="CHEBI:16630"/>
        <dbReference type="ChEBI" id="CHEBI:32364"/>
        <dbReference type="EC" id="4.2.1.10"/>
    </reaction>
</comment>
<evidence type="ECO:0000256" key="5">
    <source>
        <dbReference type="ARBA" id="ARBA00012060"/>
    </source>
</evidence>
<keyword evidence="7" id="KW-0057">Aromatic amino acid biosynthesis</keyword>
<dbReference type="EC" id="4.2.1.10" evidence="5 7"/>
<feature type="active site" description="Proton acceptor" evidence="7 8">
    <location>
        <position position="22"/>
    </location>
</feature>
<evidence type="ECO:0000256" key="2">
    <source>
        <dbReference type="ARBA" id="ARBA00004902"/>
    </source>
</evidence>
<dbReference type="Pfam" id="PF01220">
    <property type="entry name" value="DHquinase_II"/>
    <property type="match status" value="1"/>
</dbReference>
<dbReference type="InterPro" id="IPR001874">
    <property type="entry name" value="DHquinase_II"/>
</dbReference>
<dbReference type="GO" id="GO:0003855">
    <property type="term" value="F:3-dehydroquinate dehydratase activity"/>
    <property type="evidence" value="ECO:0007669"/>
    <property type="project" value="UniProtKB-UniRule"/>
</dbReference>
<name>A0A643G0S9_9BURK</name>
<evidence type="ECO:0000256" key="4">
    <source>
        <dbReference type="ARBA" id="ARBA00011193"/>
    </source>
</evidence>
<dbReference type="EMBL" id="CP062805">
    <property type="protein sequence ID" value="QOT81819.1"/>
    <property type="molecule type" value="Genomic_DNA"/>
</dbReference>
<accession>A0A643G0S9</accession>
<evidence type="ECO:0000313" key="11">
    <source>
        <dbReference type="Proteomes" id="UP000397656"/>
    </source>
</evidence>
<comment type="subunit">
    <text evidence="4 7">Homododecamer.</text>
</comment>
<feature type="binding site" evidence="7">
    <location>
        <position position="87"/>
    </location>
    <ligand>
        <name>substrate</name>
    </ligand>
</feature>
<evidence type="ECO:0000256" key="3">
    <source>
        <dbReference type="ARBA" id="ARBA00011037"/>
    </source>
</evidence>
<evidence type="ECO:0000256" key="8">
    <source>
        <dbReference type="PIRSR" id="PIRSR001399-1"/>
    </source>
</evidence>
<dbReference type="InterPro" id="IPR036441">
    <property type="entry name" value="DHquinase_II_sf"/>
</dbReference>
<dbReference type="AlphaFoldDB" id="A0A643G0S9"/>
<feature type="site" description="Transition state stabilizer" evidence="7 9">
    <location>
        <position position="17"/>
    </location>
</feature>
<feature type="binding site" evidence="7">
    <location>
        <position position="74"/>
    </location>
    <ligand>
        <name>substrate</name>
    </ligand>
</feature>
<feature type="active site" description="Proton donor" evidence="7 8">
    <location>
        <position position="100"/>
    </location>
</feature>
<dbReference type="PIRSF" id="PIRSF001399">
    <property type="entry name" value="DHquinase_II"/>
    <property type="match status" value="1"/>
</dbReference>
<feature type="binding site" evidence="7">
    <location>
        <begin position="101"/>
        <end position="102"/>
    </location>
    <ligand>
        <name>substrate</name>
    </ligand>
</feature>
<gene>
    <name evidence="7" type="primary">aroQ</name>
    <name evidence="10" type="ORF">F7R26_036225</name>
</gene>
<protein>
    <recommendedName>
        <fullName evidence="5 7">3-dehydroquinate dehydratase</fullName>
        <shortName evidence="7">3-dehydroquinase</shortName>
        <ecNumber evidence="5 7">4.2.1.10</ecNumber>
    </recommendedName>
    <alternativeName>
        <fullName evidence="7">Type II DHQase</fullName>
    </alternativeName>
</protein>
<evidence type="ECO:0000256" key="9">
    <source>
        <dbReference type="PIRSR" id="PIRSR001399-3"/>
    </source>
</evidence>
<dbReference type="GeneID" id="98406422"/>
<organism evidence="10 11">
    <name type="scientific">Cupriavidus basilensis</name>
    <dbReference type="NCBI Taxonomy" id="68895"/>
    <lineage>
        <taxon>Bacteria</taxon>
        <taxon>Pseudomonadati</taxon>
        <taxon>Pseudomonadota</taxon>
        <taxon>Betaproteobacteria</taxon>
        <taxon>Burkholderiales</taxon>
        <taxon>Burkholderiaceae</taxon>
        <taxon>Cupriavidus</taxon>
    </lineage>
</organism>
<dbReference type="Gene3D" id="3.40.50.9100">
    <property type="entry name" value="Dehydroquinase, class II"/>
    <property type="match status" value="1"/>
</dbReference>
<evidence type="ECO:0000313" key="10">
    <source>
        <dbReference type="EMBL" id="QOT81819.1"/>
    </source>
</evidence>
<comment type="function">
    <text evidence="7">Catalyzes a trans-dehydration via an enolate intermediate.</text>
</comment>
<comment type="caution">
    <text evidence="7">Lacks conserved residue(s) required for the propagation of feature annotation.</text>
</comment>
<dbReference type="GO" id="GO:0019631">
    <property type="term" value="P:quinate catabolic process"/>
    <property type="evidence" value="ECO:0007669"/>
    <property type="project" value="TreeGrafter"/>
</dbReference>
<dbReference type="Proteomes" id="UP000397656">
    <property type="component" value="Plasmid pRK1-1"/>
</dbReference>
<comment type="similarity">
    <text evidence="3 7">Belongs to the type-II 3-dehydroquinase family.</text>
</comment>
<dbReference type="GO" id="GO:0009073">
    <property type="term" value="P:aromatic amino acid family biosynthetic process"/>
    <property type="evidence" value="ECO:0007669"/>
    <property type="project" value="UniProtKB-KW"/>
</dbReference>
<proteinExistence type="inferred from homology"/>
<dbReference type="NCBIfam" id="NF003807">
    <property type="entry name" value="PRK05395.1-4"/>
    <property type="match status" value="1"/>
</dbReference>
<geneLocation type="plasmid" evidence="10 11">
    <name>pRK1-1</name>
</geneLocation>
<evidence type="ECO:0000256" key="1">
    <source>
        <dbReference type="ARBA" id="ARBA00001864"/>
    </source>
</evidence>
<evidence type="ECO:0000256" key="6">
    <source>
        <dbReference type="ARBA" id="ARBA00023239"/>
    </source>
</evidence>
<dbReference type="UniPathway" id="UPA00053">
    <property type="reaction ID" value="UER00086"/>
</dbReference>
<sequence length="147" mass="16031">MRILLIQGANMEYLGFRQPEIYGTTTAAELDDILRADAVGLGMQLDILYTNVEGEAISAIYRATREQVDGLVMNPAGFLYAGHALRDCLKAVPLPYIEVHMSNIDARGMHSVTASESAGMVTGLGVDSYRLALVAIQKVIHKRNKHA</sequence>
<dbReference type="RefSeq" id="WP_058697544.1">
    <property type="nucleotide sequence ID" value="NZ_CP062805.1"/>
</dbReference>
<comment type="pathway">
    <text evidence="2 7">Metabolic intermediate biosynthesis; chorismate biosynthesis; chorismate from D-erythrose 4-phosphate and phosphoenolpyruvate: step 3/7.</text>
</comment>
<keyword evidence="6 7" id="KW-0456">Lyase</keyword>
<dbReference type="SUPFAM" id="SSF52304">
    <property type="entry name" value="Type II 3-dehydroquinate dehydratase"/>
    <property type="match status" value="1"/>
</dbReference>
<dbReference type="GO" id="GO:0008652">
    <property type="term" value="P:amino acid biosynthetic process"/>
    <property type="evidence" value="ECO:0007669"/>
    <property type="project" value="UniProtKB-KW"/>
</dbReference>
<reference evidence="10 11" key="1">
    <citation type="submission" date="2020-10" db="EMBL/GenBank/DDBJ databases">
        <title>Complete genome sequence of Cupriavidus basilensis CCUG 49340T.</title>
        <authorList>
            <person name="Salva-Serra F."/>
            <person name="Donoso R.A."/>
            <person name="Cho K.H."/>
            <person name="Yoo J.A."/>
            <person name="Lee K."/>
            <person name="Yoon S.-H."/>
            <person name="Perez-Pantoja D."/>
            <person name="Moore E.R.B."/>
        </authorList>
    </citation>
    <scope>NUCLEOTIDE SEQUENCE [LARGE SCALE GENOMIC DNA]</scope>
    <source>
        <strain evidence="11">CCUG 49340</strain>
        <plasmid evidence="10 11">pRK1-1</plasmid>
    </source>
</reference>
<evidence type="ECO:0000256" key="7">
    <source>
        <dbReference type="HAMAP-Rule" id="MF_00169"/>
    </source>
</evidence>
<dbReference type="GO" id="GO:0009423">
    <property type="term" value="P:chorismate biosynthetic process"/>
    <property type="evidence" value="ECO:0007669"/>
    <property type="project" value="UniProtKB-UniRule"/>
</dbReference>